<evidence type="ECO:0000313" key="2">
    <source>
        <dbReference type="EMBL" id="KAJ8482810.1"/>
    </source>
</evidence>
<organism evidence="2 3">
    <name type="scientific">Trametes cubensis</name>
    <dbReference type="NCBI Taxonomy" id="1111947"/>
    <lineage>
        <taxon>Eukaryota</taxon>
        <taxon>Fungi</taxon>
        <taxon>Dikarya</taxon>
        <taxon>Basidiomycota</taxon>
        <taxon>Agaricomycotina</taxon>
        <taxon>Agaricomycetes</taxon>
        <taxon>Polyporales</taxon>
        <taxon>Polyporaceae</taxon>
        <taxon>Trametes</taxon>
    </lineage>
</organism>
<keyword evidence="3" id="KW-1185">Reference proteome</keyword>
<gene>
    <name evidence="2" type="ORF">ONZ51_g5119</name>
</gene>
<reference evidence="2" key="1">
    <citation type="submission" date="2022-11" db="EMBL/GenBank/DDBJ databases">
        <title>Genome Sequence of Cubamyces cubensis.</title>
        <authorList>
            <person name="Buettner E."/>
        </authorList>
    </citation>
    <scope>NUCLEOTIDE SEQUENCE</scope>
    <source>
        <strain evidence="2">MPL-01</strain>
    </source>
</reference>
<keyword evidence="1" id="KW-1133">Transmembrane helix</keyword>
<keyword evidence="1" id="KW-0472">Membrane</keyword>
<dbReference type="Proteomes" id="UP001215151">
    <property type="component" value="Unassembled WGS sequence"/>
</dbReference>
<keyword evidence="1" id="KW-0812">Transmembrane</keyword>
<sequence>MSDLAFNVWGAITGVLGTIALIPVFLAWLQTRLPSTRLPQLLALLKETRELFAAAVRDGLFTDEKELHQFNINLWGTVAYVDDVRARVYAARTWRQDVNNWWHGLSGRITTLCEELDVIRLKLARRNSNERKKIASQGLPTELPLMTDDTGLRYLSSARYGCTPPPYSHPPPSCPTSHSMGLSDTSVPQSVNACPCAPAQFHCQLHGAHAPVQVPFPAATENHPVTPEAISSLLNRRLADDPSSDAVLRELLLLALSRLDKKMKGGTWGTQSLGGNGNVEHPSDLWPRASHCGVRAARTTIRSDVRRTVVRALKRVIRHIYGAPLRGAGKTTASHVLLDSESLMPLASAESAHTSGRDNDDWEDA</sequence>
<evidence type="ECO:0000313" key="3">
    <source>
        <dbReference type="Proteomes" id="UP001215151"/>
    </source>
</evidence>
<dbReference type="EMBL" id="JAPEVG010000106">
    <property type="protein sequence ID" value="KAJ8482810.1"/>
    <property type="molecule type" value="Genomic_DNA"/>
</dbReference>
<feature type="transmembrane region" description="Helical" evidence="1">
    <location>
        <begin position="6"/>
        <end position="29"/>
    </location>
</feature>
<comment type="caution">
    <text evidence="2">The sequence shown here is derived from an EMBL/GenBank/DDBJ whole genome shotgun (WGS) entry which is preliminary data.</text>
</comment>
<accession>A0AAD7XBT7</accession>
<protein>
    <submittedName>
        <fullName evidence="2">Uncharacterized protein</fullName>
    </submittedName>
</protein>
<evidence type="ECO:0000256" key="1">
    <source>
        <dbReference type="SAM" id="Phobius"/>
    </source>
</evidence>
<name>A0AAD7XBT7_9APHY</name>
<proteinExistence type="predicted"/>
<dbReference type="AlphaFoldDB" id="A0AAD7XBT7"/>